<dbReference type="PRINTS" id="PR00359">
    <property type="entry name" value="BP450"/>
</dbReference>
<comment type="similarity">
    <text evidence="1 2">Belongs to the cytochrome P450 family.</text>
</comment>
<evidence type="ECO:0000313" key="4">
    <source>
        <dbReference type="Proteomes" id="UP000627838"/>
    </source>
</evidence>
<dbReference type="Gene3D" id="1.10.630.10">
    <property type="entry name" value="Cytochrome P450"/>
    <property type="match status" value="1"/>
</dbReference>
<dbReference type="Proteomes" id="UP000627838">
    <property type="component" value="Unassembled WGS sequence"/>
</dbReference>
<evidence type="ECO:0000256" key="1">
    <source>
        <dbReference type="ARBA" id="ARBA00010617"/>
    </source>
</evidence>
<dbReference type="PRINTS" id="PR00385">
    <property type="entry name" value="P450"/>
</dbReference>
<proteinExistence type="inferred from homology"/>
<dbReference type="PROSITE" id="PS00086">
    <property type="entry name" value="CYTOCHROME_P450"/>
    <property type="match status" value="1"/>
</dbReference>
<protein>
    <submittedName>
        <fullName evidence="3">Cytochrome P450 family 142 subfamily A polypeptide 1</fullName>
    </submittedName>
</protein>
<dbReference type="RefSeq" id="WP_192762799.1">
    <property type="nucleotide sequence ID" value="NZ_JADBDZ010000001.1"/>
</dbReference>
<accession>A0ABR9K1U3</accession>
<keyword evidence="2" id="KW-0479">Metal-binding</keyword>
<name>A0ABR9K1U3_9ACTN</name>
<gene>
    <name evidence="3" type="ORF">H4W34_006643</name>
</gene>
<evidence type="ECO:0000313" key="3">
    <source>
        <dbReference type="EMBL" id="MBE1536810.1"/>
    </source>
</evidence>
<keyword evidence="4" id="KW-1185">Reference proteome</keyword>
<evidence type="ECO:0000256" key="2">
    <source>
        <dbReference type="RuleBase" id="RU000461"/>
    </source>
</evidence>
<organism evidence="3 4">
    <name type="scientific">Actinomadura algeriensis</name>
    <dbReference type="NCBI Taxonomy" id="1679523"/>
    <lineage>
        <taxon>Bacteria</taxon>
        <taxon>Bacillati</taxon>
        <taxon>Actinomycetota</taxon>
        <taxon>Actinomycetes</taxon>
        <taxon>Streptosporangiales</taxon>
        <taxon>Thermomonosporaceae</taxon>
        <taxon>Actinomadura</taxon>
    </lineage>
</organism>
<dbReference type="PANTHER" id="PTHR46696">
    <property type="entry name" value="P450, PUTATIVE (EUROFUNG)-RELATED"/>
    <property type="match status" value="1"/>
</dbReference>
<comment type="caution">
    <text evidence="3">The sequence shown here is derived from an EMBL/GenBank/DDBJ whole genome shotgun (WGS) entry which is preliminary data.</text>
</comment>
<dbReference type="CDD" id="cd11033">
    <property type="entry name" value="CYP142-like"/>
    <property type="match status" value="1"/>
</dbReference>
<dbReference type="Pfam" id="PF00067">
    <property type="entry name" value="p450"/>
    <property type="match status" value="1"/>
</dbReference>
<dbReference type="SUPFAM" id="SSF48264">
    <property type="entry name" value="Cytochrome P450"/>
    <property type="match status" value="1"/>
</dbReference>
<dbReference type="InterPro" id="IPR001128">
    <property type="entry name" value="Cyt_P450"/>
</dbReference>
<reference evidence="3 4" key="1">
    <citation type="submission" date="2020-10" db="EMBL/GenBank/DDBJ databases">
        <title>Sequencing the genomes of 1000 actinobacteria strains.</title>
        <authorList>
            <person name="Klenk H.-P."/>
        </authorList>
    </citation>
    <scope>NUCLEOTIDE SEQUENCE [LARGE SCALE GENOMIC DNA]</scope>
    <source>
        <strain evidence="3 4">DSM 46744</strain>
    </source>
</reference>
<dbReference type="PANTHER" id="PTHR46696:SF4">
    <property type="entry name" value="BIOTIN BIOSYNTHESIS CYTOCHROME P450"/>
    <property type="match status" value="1"/>
</dbReference>
<keyword evidence="2" id="KW-0560">Oxidoreductase</keyword>
<keyword evidence="2" id="KW-0503">Monooxygenase</keyword>
<keyword evidence="2" id="KW-0349">Heme</keyword>
<dbReference type="EMBL" id="JADBDZ010000001">
    <property type="protein sequence ID" value="MBE1536810.1"/>
    <property type="molecule type" value="Genomic_DNA"/>
</dbReference>
<dbReference type="InterPro" id="IPR036396">
    <property type="entry name" value="Cyt_P450_sf"/>
</dbReference>
<keyword evidence="2" id="KW-0408">Iron</keyword>
<sequence length="414" mass="45737">MADGEGTDVHASTKDAQPVNDTINLVSGDFWGRDPHAELRWMRDNAPIYWDPNGGVWGVSTYAAVKYVSRHPDLFCNGQGIRPDADAMPMMIDMDDPEHKLRRKLVSAGFTPRRVADRRAYLERVCDEIIDGVCERGECDFVADLAAQLPLIVIGDALGFAPADRQTLLAWSDDMLRALTGGDDPDLMVRAGEAFAGFNDHTSAVVADRRDRPRDDLISALTHATVDGRGLEHDSLLQEALLILIGGDETTRHVISGGMWQLFRHPEQRAVLAADPSGIPVAVEEMLRWVSPIKNMARTATRDTVLDGRDVAAGDTLLLLYPSANRDRAVFTDPDTFDTTRHPNEHLAFGNGPHFCLGNSLARLELEVMFGRLLARLPDLEPVGSDEPLHRPANFVSGYETMPVRFTPTRRALE</sequence>
<dbReference type="InterPro" id="IPR017972">
    <property type="entry name" value="Cyt_P450_CS"/>
</dbReference>
<dbReference type="InterPro" id="IPR002397">
    <property type="entry name" value="Cyt_P450_B"/>
</dbReference>